<keyword evidence="2" id="KW-0813">Transport</keyword>
<dbReference type="GO" id="GO:0051537">
    <property type="term" value="F:2 iron, 2 sulfur cluster binding"/>
    <property type="evidence" value="ECO:0007669"/>
    <property type="project" value="UniProtKB-KW"/>
</dbReference>
<feature type="binding site" evidence="11">
    <location>
        <begin position="66"/>
        <end position="67"/>
    </location>
    <ligand>
        <name>FAD</name>
        <dbReference type="ChEBI" id="CHEBI:57692"/>
    </ligand>
</feature>
<protein>
    <submittedName>
        <fullName evidence="14">Dihydroorotate oxidase B, electron transfer subunit</fullName>
    </submittedName>
</protein>
<accession>A0A1I2LPK8</accession>
<dbReference type="NCBIfam" id="NF000798">
    <property type="entry name" value="PRK00054.1-3"/>
    <property type="match status" value="1"/>
</dbReference>
<comment type="similarity">
    <text evidence="1">Belongs to the PyrK family.</text>
</comment>
<keyword evidence="15" id="KW-1185">Reference proteome</keyword>
<evidence type="ECO:0000256" key="5">
    <source>
        <dbReference type="ARBA" id="ARBA00022723"/>
    </source>
</evidence>
<dbReference type="eggNOG" id="COG0543">
    <property type="taxonomic scope" value="Bacteria"/>
</dbReference>
<comment type="cofactor">
    <cofactor evidence="10">
        <name>[2Fe-2S] cluster</name>
        <dbReference type="ChEBI" id="CHEBI:190135"/>
    </cofactor>
</comment>
<feature type="binding site" evidence="12">
    <location>
        <position position="220"/>
    </location>
    <ligand>
        <name>[2Fe-2S] cluster</name>
        <dbReference type="ChEBI" id="CHEBI:190135"/>
    </ligand>
</feature>
<evidence type="ECO:0000313" key="14">
    <source>
        <dbReference type="EMBL" id="SFF81244.1"/>
    </source>
</evidence>
<dbReference type="EMBL" id="FOOE01000011">
    <property type="protein sequence ID" value="SFF81244.1"/>
    <property type="molecule type" value="Genomic_DNA"/>
</dbReference>
<comment type="cofactor">
    <cofactor evidence="12">
        <name>[2Fe-2S] cluster</name>
        <dbReference type="ChEBI" id="CHEBI:190135"/>
    </cofactor>
    <text evidence="12">Binds 1 [2Fe-2S] cluster per subunit.</text>
</comment>
<dbReference type="PIRSF" id="PIRSF006816">
    <property type="entry name" value="Cyc3_hyd_g"/>
    <property type="match status" value="1"/>
</dbReference>
<keyword evidence="8 12" id="KW-0408">Iron</keyword>
<dbReference type="GO" id="GO:0006221">
    <property type="term" value="P:pyrimidine nucleotide biosynthetic process"/>
    <property type="evidence" value="ECO:0007669"/>
    <property type="project" value="InterPro"/>
</dbReference>
<dbReference type="Pfam" id="PF10418">
    <property type="entry name" value="DHODB_Fe-S_bind"/>
    <property type="match status" value="1"/>
</dbReference>
<dbReference type="Gene3D" id="2.40.30.10">
    <property type="entry name" value="Translation factors"/>
    <property type="match status" value="1"/>
</dbReference>
<evidence type="ECO:0000256" key="6">
    <source>
        <dbReference type="ARBA" id="ARBA00022827"/>
    </source>
</evidence>
<dbReference type="InterPro" id="IPR019480">
    <property type="entry name" value="Dihydroorotate_DH_Fe-S-bd"/>
</dbReference>
<dbReference type="PANTHER" id="PTHR43513">
    <property type="entry name" value="DIHYDROOROTATE DEHYDROGENASE B (NAD(+)), ELECTRON TRANSFER SUBUNIT"/>
    <property type="match status" value="1"/>
</dbReference>
<evidence type="ECO:0000256" key="11">
    <source>
        <dbReference type="PIRSR" id="PIRSR006816-1"/>
    </source>
</evidence>
<keyword evidence="4 12" id="KW-0001">2Fe-2S</keyword>
<feature type="binding site" evidence="12">
    <location>
        <position position="205"/>
    </location>
    <ligand>
        <name>[2Fe-2S] cluster</name>
        <dbReference type="ChEBI" id="CHEBI:190135"/>
    </ligand>
</feature>
<dbReference type="OrthoDB" id="9789468at2"/>
<evidence type="ECO:0000256" key="4">
    <source>
        <dbReference type="ARBA" id="ARBA00022714"/>
    </source>
</evidence>
<keyword evidence="6 11" id="KW-0274">FAD</keyword>
<dbReference type="Proteomes" id="UP000182135">
    <property type="component" value="Unassembled WGS sequence"/>
</dbReference>
<dbReference type="GO" id="GO:0046872">
    <property type="term" value="F:metal ion binding"/>
    <property type="evidence" value="ECO:0007669"/>
    <property type="project" value="UniProtKB-KW"/>
</dbReference>
<proteinExistence type="inferred from homology"/>
<dbReference type="InterPro" id="IPR037117">
    <property type="entry name" value="Dihydroorotate_DH_ele_sf"/>
</dbReference>
<reference evidence="14 15" key="1">
    <citation type="submission" date="2016-10" db="EMBL/GenBank/DDBJ databases">
        <authorList>
            <person name="de Groot N.N."/>
        </authorList>
    </citation>
    <scope>NUCLEOTIDE SEQUENCE [LARGE SCALE GENOMIC DNA]</scope>
    <source>
        <strain evidence="14 15">NLAE-zl-G419</strain>
    </source>
</reference>
<organism evidence="14 15">
    <name type="scientific">Clostridium cadaveris</name>
    <dbReference type="NCBI Taxonomy" id="1529"/>
    <lineage>
        <taxon>Bacteria</taxon>
        <taxon>Bacillati</taxon>
        <taxon>Bacillota</taxon>
        <taxon>Clostridia</taxon>
        <taxon>Eubacteriales</taxon>
        <taxon>Clostridiaceae</taxon>
        <taxon>Clostridium</taxon>
    </lineage>
</organism>
<dbReference type="GO" id="GO:0050660">
    <property type="term" value="F:flavin adenine dinucleotide binding"/>
    <property type="evidence" value="ECO:0007669"/>
    <property type="project" value="InterPro"/>
</dbReference>
<keyword evidence="3 11" id="KW-0285">Flavoprotein</keyword>
<feature type="binding site" evidence="11">
    <location>
        <begin position="44"/>
        <end position="47"/>
    </location>
    <ligand>
        <name>FAD</name>
        <dbReference type="ChEBI" id="CHEBI:57692"/>
    </ligand>
</feature>
<evidence type="ECO:0000259" key="13">
    <source>
        <dbReference type="PROSITE" id="PS51384"/>
    </source>
</evidence>
<evidence type="ECO:0000256" key="3">
    <source>
        <dbReference type="ARBA" id="ARBA00022630"/>
    </source>
</evidence>
<dbReference type="Gene3D" id="3.40.50.80">
    <property type="entry name" value="Nucleotide-binding domain of ferredoxin-NADP reductase (FNR) module"/>
    <property type="match status" value="1"/>
</dbReference>
<dbReference type="PANTHER" id="PTHR43513:SF3">
    <property type="entry name" value="DIHYDROOROTATE DEHYDROGENASE B (NAD(+)), ELECTRON TRANSFER SUBUNIT-RELATED"/>
    <property type="match status" value="1"/>
</dbReference>
<name>A0A1I2LPK8_9CLOT</name>
<sequence length="236" mass="26011">MAKVIYNNKLSKDMYLMKLEGISKGEMGQFAMLRAWDTYPVLSRPISIYDIDEEGISFLYKVVGQGTEIFATLHEGDNVDVQGPYGNGFPKVEGKIALVGGGVGVAPLYLTAKRLKEYNKDSIVDIYLGFSDEAILIEEYEKVSDKVVTNVGGFITDDIDPNEYDYILTCGPEIMMKILCKKAASSKAKVYVSMENRMACGVGACLVCTCKTHTGNKKACKDGPVFLAEEVFENEQ</sequence>
<evidence type="ECO:0000256" key="12">
    <source>
        <dbReference type="PIRSR" id="PIRSR006816-2"/>
    </source>
</evidence>
<evidence type="ECO:0000256" key="7">
    <source>
        <dbReference type="ARBA" id="ARBA00022982"/>
    </source>
</evidence>
<keyword evidence="7" id="KW-0249">Electron transport</keyword>
<evidence type="ECO:0000313" key="15">
    <source>
        <dbReference type="Proteomes" id="UP000182135"/>
    </source>
</evidence>
<evidence type="ECO:0000256" key="9">
    <source>
        <dbReference type="ARBA" id="ARBA00023014"/>
    </source>
</evidence>
<dbReference type="InterPro" id="IPR012165">
    <property type="entry name" value="Cyt_c3_hydrogenase_gsu"/>
</dbReference>
<dbReference type="InterPro" id="IPR017927">
    <property type="entry name" value="FAD-bd_FR_type"/>
</dbReference>
<feature type="domain" description="FAD-binding FR-type" evidence="13">
    <location>
        <begin position="1"/>
        <end position="91"/>
    </location>
</feature>
<dbReference type="InterPro" id="IPR039261">
    <property type="entry name" value="FNR_nucleotide-bd"/>
</dbReference>
<evidence type="ECO:0000256" key="8">
    <source>
        <dbReference type="ARBA" id="ARBA00023004"/>
    </source>
</evidence>
<dbReference type="CDD" id="cd06218">
    <property type="entry name" value="DHOD_e_trans"/>
    <property type="match status" value="1"/>
</dbReference>
<dbReference type="SUPFAM" id="SSF63380">
    <property type="entry name" value="Riboflavin synthase domain-like"/>
    <property type="match status" value="1"/>
</dbReference>
<evidence type="ECO:0000256" key="1">
    <source>
        <dbReference type="ARBA" id="ARBA00006422"/>
    </source>
</evidence>
<dbReference type="GO" id="GO:0016491">
    <property type="term" value="F:oxidoreductase activity"/>
    <property type="evidence" value="ECO:0007669"/>
    <property type="project" value="InterPro"/>
</dbReference>
<keyword evidence="9 12" id="KW-0411">Iron-sulfur</keyword>
<dbReference type="InterPro" id="IPR050353">
    <property type="entry name" value="PyrK_electron_transfer"/>
</dbReference>
<dbReference type="PROSITE" id="PS51384">
    <property type="entry name" value="FAD_FR"/>
    <property type="match status" value="1"/>
</dbReference>
<gene>
    <name evidence="14" type="ORF">SAMN04487885_11160</name>
</gene>
<evidence type="ECO:0000256" key="10">
    <source>
        <dbReference type="ARBA" id="ARBA00034078"/>
    </source>
</evidence>
<dbReference type="InterPro" id="IPR017938">
    <property type="entry name" value="Riboflavin_synthase-like_b-brl"/>
</dbReference>
<comment type="cofactor">
    <cofactor evidence="11">
        <name>FAD</name>
        <dbReference type="ChEBI" id="CHEBI:57692"/>
    </cofactor>
    <text evidence="11">Binds 1 FAD per subunit.</text>
</comment>
<keyword evidence="5 12" id="KW-0479">Metal-binding</keyword>
<evidence type="ECO:0000256" key="2">
    <source>
        <dbReference type="ARBA" id="ARBA00022448"/>
    </source>
</evidence>
<feature type="binding site" evidence="12">
    <location>
        <position position="200"/>
    </location>
    <ligand>
        <name>[2Fe-2S] cluster</name>
        <dbReference type="ChEBI" id="CHEBI:190135"/>
    </ligand>
</feature>
<dbReference type="STRING" id="1529.SAMN04487885_11160"/>
<dbReference type="SUPFAM" id="SSF52343">
    <property type="entry name" value="Ferredoxin reductase-like, C-terminal NADP-linked domain"/>
    <property type="match status" value="1"/>
</dbReference>
<dbReference type="AlphaFoldDB" id="A0A1I2LPK8"/>
<feature type="binding site" evidence="12">
    <location>
        <position position="208"/>
    </location>
    <ligand>
        <name>[2Fe-2S] cluster</name>
        <dbReference type="ChEBI" id="CHEBI:190135"/>
    </ligand>
</feature>
<dbReference type="Gene3D" id="2.10.240.10">
    <property type="entry name" value="Dihydroorotate dehydrogenase, electron transfer subunit"/>
    <property type="match status" value="1"/>
</dbReference>